<organism evidence="7 8">
    <name type="scientific">Candidatus Thiomargarita nelsonii</name>
    <dbReference type="NCBI Taxonomy" id="1003181"/>
    <lineage>
        <taxon>Bacteria</taxon>
        <taxon>Pseudomonadati</taxon>
        <taxon>Pseudomonadota</taxon>
        <taxon>Gammaproteobacteria</taxon>
        <taxon>Thiotrichales</taxon>
        <taxon>Thiotrichaceae</taxon>
        <taxon>Thiomargarita</taxon>
    </lineage>
</organism>
<keyword evidence="3" id="KW-1278">Translocase</keyword>
<evidence type="ECO:0000313" key="8">
    <source>
        <dbReference type="Proteomes" id="UP000076962"/>
    </source>
</evidence>
<dbReference type="SUPFAM" id="SSF81660">
    <property type="entry name" value="Metal cation-transporting ATPase, ATP-binding domain N"/>
    <property type="match status" value="1"/>
</dbReference>
<dbReference type="Gene3D" id="3.40.1110.10">
    <property type="entry name" value="Calcium-transporting ATPase, cytoplasmic domain N"/>
    <property type="match status" value="1"/>
</dbReference>
<evidence type="ECO:0000256" key="2">
    <source>
        <dbReference type="ARBA" id="ARBA00022692"/>
    </source>
</evidence>
<name>A0A176RZJ5_9GAMM</name>
<keyword evidence="2 6" id="KW-0812">Transmembrane</keyword>
<dbReference type="GO" id="GO:0016887">
    <property type="term" value="F:ATP hydrolysis activity"/>
    <property type="evidence" value="ECO:0007669"/>
    <property type="project" value="InterPro"/>
</dbReference>
<evidence type="ECO:0000313" key="7">
    <source>
        <dbReference type="EMBL" id="OAD21222.1"/>
    </source>
</evidence>
<dbReference type="NCBIfam" id="TIGR01494">
    <property type="entry name" value="ATPase_P-type"/>
    <property type="match status" value="1"/>
</dbReference>
<accession>A0A176RZJ5</accession>
<feature type="non-terminal residue" evidence="7">
    <location>
        <position position="1"/>
    </location>
</feature>
<dbReference type="Gene3D" id="3.40.50.1000">
    <property type="entry name" value="HAD superfamily/HAD-like"/>
    <property type="match status" value="1"/>
</dbReference>
<sequence length="226" mass="25252">LGTSSTLASLNATFGWHMVIIGPLGTLNFLNLASRYGILIKDGRSLQLLSKVDTVVFDKTGTLTQEQPHVGKLYVCNGYEEDQLLVYAAAAEYKQTHPIALAILEKAEQRGLLWPEIEEAKYEVGYGIKVSLGQELIRVGSVRFMEMEEIAIPPDILKKQQLGYEQGYSFVYVAINNQLGGAIELRATIRPEAKRIINYLQQRHLSMYIISGDHEKPTQKLAEELG</sequence>
<dbReference type="AlphaFoldDB" id="A0A176RZJ5"/>
<dbReference type="GO" id="GO:0043682">
    <property type="term" value="F:P-type divalent copper transporter activity"/>
    <property type="evidence" value="ECO:0007669"/>
    <property type="project" value="TreeGrafter"/>
</dbReference>
<reference evidence="7 8" key="1">
    <citation type="submission" date="2016-05" db="EMBL/GenBank/DDBJ databases">
        <title>Single-cell genome of chain-forming Candidatus Thiomargarita nelsonii and comparison to other large sulfur-oxidizing bacteria.</title>
        <authorList>
            <person name="Winkel M."/>
            <person name="Salman V."/>
            <person name="Woyke T."/>
            <person name="Schulz-Vogt H."/>
            <person name="Richter M."/>
            <person name="Flood B."/>
            <person name="Bailey J."/>
            <person name="Amann R."/>
            <person name="Mussmann M."/>
        </authorList>
    </citation>
    <scope>NUCLEOTIDE SEQUENCE [LARGE SCALE GENOMIC DNA]</scope>
    <source>
        <strain evidence="7 8">THI036</strain>
    </source>
</reference>
<dbReference type="InterPro" id="IPR036412">
    <property type="entry name" value="HAD-like_sf"/>
</dbReference>
<dbReference type="GO" id="GO:0005507">
    <property type="term" value="F:copper ion binding"/>
    <property type="evidence" value="ECO:0007669"/>
    <property type="project" value="TreeGrafter"/>
</dbReference>
<protein>
    <submittedName>
        <fullName evidence="7">Cation transporting ATPase</fullName>
    </submittedName>
</protein>
<keyword evidence="5 6" id="KW-0472">Membrane</keyword>
<dbReference type="PROSITE" id="PS00154">
    <property type="entry name" value="ATPASE_E1_E2"/>
    <property type="match status" value="1"/>
</dbReference>
<dbReference type="InterPro" id="IPR023299">
    <property type="entry name" value="ATPase_P-typ_cyto_dom_N"/>
</dbReference>
<keyword evidence="8" id="KW-1185">Reference proteome</keyword>
<dbReference type="GO" id="GO:0005524">
    <property type="term" value="F:ATP binding"/>
    <property type="evidence" value="ECO:0007669"/>
    <property type="project" value="InterPro"/>
</dbReference>
<gene>
    <name evidence="7" type="ORF">THIOM_003016</name>
</gene>
<dbReference type="EMBL" id="LUTY01001785">
    <property type="protein sequence ID" value="OAD21222.1"/>
    <property type="molecule type" value="Genomic_DNA"/>
</dbReference>
<dbReference type="Proteomes" id="UP000076962">
    <property type="component" value="Unassembled WGS sequence"/>
</dbReference>
<evidence type="ECO:0000256" key="6">
    <source>
        <dbReference type="SAM" id="Phobius"/>
    </source>
</evidence>
<evidence type="ECO:0000256" key="3">
    <source>
        <dbReference type="ARBA" id="ARBA00022967"/>
    </source>
</evidence>
<feature type="non-terminal residue" evidence="7">
    <location>
        <position position="226"/>
    </location>
</feature>
<dbReference type="PANTHER" id="PTHR43520">
    <property type="entry name" value="ATP7, ISOFORM B"/>
    <property type="match status" value="1"/>
</dbReference>
<dbReference type="InterPro" id="IPR023214">
    <property type="entry name" value="HAD_sf"/>
</dbReference>
<dbReference type="GO" id="GO:0016020">
    <property type="term" value="C:membrane"/>
    <property type="evidence" value="ECO:0007669"/>
    <property type="project" value="UniProtKB-SubCell"/>
</dbReference>
<evidence type="ECO:0000256" key="1">
    <source>
        <dbReference type="ARBA" id="ARBA00004370"/>
    </source>
</evidence>
<dbReference type="InterPro" id="IPR018303">
    <property type="entry name" value="ATPase_P-typ_P_site"/>
</dbReference>
<keyword evidence="4 6" id="KW-1133">Transmembrane helix</keyword>
<dbReference type="SUPFAM" id="SSF56784">
    <property type="entry name" value="HAD-like"/>
    <property type="match status" value="1"/>
</dbReference>
<evidence type="ECO:0000256" key="5">
    <source>
        <dbReference type="ARBA" id="ARBA00023136"/>
    </source>
</evidence>
<evidence type="ECO:0000256" key="4">
    <source>
        <dbReference type="ARBA" id="ARBA00022989"/>
    </source>
</evidence>
<dbReference type="Pfam" id="PF00702">
    <property type="entry name" value="Hydrolase"/>
    <property type="match status" value="1"/>
</dbReference>
<dbReference type="PANTHER" id="PTHR43520:SF8">
    <property type="entry name" value="P-TYPE CU(+) TRANSPORTER"/>
    <property type="match status" value="1"/>
</dbReference>
<dbReference type="GO" id="GO:0055070">
    <property type="term" value="P:copper ion homeostasis"/>
    <property type="evidence" value="ECO:0007669"/>
    <property type="project" value="TreeGrafter"/>
</dbReference>
<comment type="subcellular location">
    <subcellularLocation>
        <location evidence="1">Membrane</location>
    </subcellularLocation>
</comment>
<dbReference type="InterPro" id="IPR001757">
    <property type="entry name" value="P_typ_ATPase"/>
</dbReference>
<comment type="caution">
    <text evidence="7">The sequence shown here is derived from an EMBL/GenBank/DDBJ whole genome shotgun (WGS) entry which is preliminary data.</text>
</comment>
<proteinExistence type="predicted"/>
<feature type="transmembrane region" description="Helical" evidence="6">
    <location>
        <begin position="14"/>
        <end position="34"/>
    </location>
</feature>